<keyword evidence="3" id="KW-1185">Reference proteome</keyword>
<accession>A0A9P9BU86</accession>
<dbReference type="AlphaFoldDB" id="A0A9P9BU86"/>
<organism evidence="2 3">
    <name type="scientific">Microdochium trichocladiopsis</name>
    <dbReference type="NCBI Taxonomy" id="1682393"/>
    <lineage>
        <taxon>Eukaryota</taxon>
        <taxon>Fungi</taxon>
        <taxon>Dikarya</taxon>
        <taxon>Ascomycota</taxon>
        <taxon>Pezizomycotina</taxon>
        <taxon>Sordariomycetes</taxon>
        <taxon>Xylariomycetidae</taxon>
        <taxon>Xylariales</taxon>
        <taxon>Microdochiaceae</taxon>
        <taxon>Microdochium</taxon>
    </lineage>
</organism>
<evidence type="ECO:0000313" key="3">
    <source>
        <dbReference type="Proteomes" id="UP000756346"/>
    </source>
</evidence>
<comment type="caution">
    <text evidence="2">The sequence shown here is derived from an EMBL/GenBank/DDBJ whole genome shotgun (WGS) entry which is preliminary data.</text>
</comment>
<dbReference type="EMBL" id="JAGTJQ010000002">
    <property type="protein sequence ID" value="KAH7037361.1"/>
    <property type="molecule type" value="Genomic_DNA"/>
</dbReference>
<evidence type="ECO:0000313" key="2">
    <source>
        <dbReference type="EMBL" id="KAH7037361.1"/>
    </source>
</evidence>
<dbReference type="GeneID" id="70182232"/>
<proteinExistence type="predicted"/>
<protein>
    <submittedName>
        <fullName evidence="2">Uncharacterized protein</fullName>
    </submittedName>
</protein>
<dbReference type="RefSeq" id="XP_046016482.1">
    <property type="nucleotide sequence ID" value="XM_046152686.1"/>
</dbReference>
<feature type="region of interest" description="Disordered" evidence="1">
    <location>
        <begin position="23"/>
        <end position="49"/>
    </location>
</feature>
<reference evidence="2" key="1">
    <citation type="journal article" date="2021" name="Nat. Commun.">
        <title>Genetic determinants of endophytism in the Arabidopsis root mycobiome.</title>
        <authorList>
            <person name="Mesny F."/>
            <person name="Miyauchi S."/>
            <person name="Thiergart T."/>
            <person name="Pickel B."/>
            <person name="Atanasova L."/>
            <person name="Karlsson M."/>
            <person name="Huettel B."/>
            <person name="Barry K.W."/>
            <person name="Haridas S."/>
            <person name="Chen C."/>
            <person name="Bauer D."/>
            <person name="Andreopoulos W."/>
            <person name="Pangilinan J."/>
            <person name="LaButti K."/>
            <person name="Riley R."/>
            <person name="Lipzen A."/>
            <person name="Clum A."/>
            <person name="Drula E."/>
            <person name="Henrissat B."/>
            <person name="Kohler A."/>
            <person name="Grigoriev I.V."/>
            <person name="Martin F.M."/>
            <person name="Hacquard S."/>
        </authorList>
    </citation>
    <scope>NUCLEOTIDE SEQUENCE</scope>
    <source>
        <strain evidence="2">MPI-CAGE-CH-0230</strain>
    </source>
</reference>
<gene>
    <name evidence="2" type="ORF">B0I36DRAFT_313880</name>
</gene>
<name>A0A9P9BU86_9PEZI</name>
<dbReference type="Proteomes" id="UP000756346">
    <property type="component" value="Unassembled WGS sequence"/>
</dbReference>
<sequence>MFHSHSRLTTGPHRPLADLSLIDTMAHHQHGTPGALLSRPGPPSRDRLPQACGPVYCTANNSTTHVPTSLHWGLAEVHTL</sequence>
<evidence type="ECO:0000256" key="1">
    <source>
        <dbReference type="SAM" id="MobiDB-lite"/>
    </source>
</evidence>